<evidence type="ECO:0000313" key="2">
    <source>
        <dbReference type="Proteomes" id="UP000326078"/>
    </source>
</evidence>
<dbReference type="Proteomes" id="UP000326078">
    <property type="component" value="Unassembled WGS sequence"/>
</dbReference>
<evidence type="ECO:0000313" key="1">
    <source>
        <dbReference type="EMBL" id="KAA9206396.1"/>
    </source>
</evidence>
<protein>
    <submittedName>
        <fullName evidence="1">Uncharacterized protein</fullName>
    </submittedName>
</protein>
<dbReference type="EMBL" id="VYUT01000006">
    <property type="protein sequence ID" value="KAA9206396.1"/>
    <property type="molecule type" value="Genomic_DNA"/>
</dbReference>
<reference evidence="1 2" key="1">
    <citation type="submission" date="2019-09" db="EMBL/GenBank/DDBJ databases">
        <title>Vancomyinc resistant enterococci isolated from farm animals in Switzerland.</title>
        <authorList>
            <person name="Stevens M.J.A."/>
            <person name="Stephan R."/>
            <person name="Morach M."/>
            <person name="Nuesch-Inderbinen M."/>
        </authorList>
    </citation>
    <scope>NUCLEOTIDE SEQUENCE [LARGE SCALE GENOMIC DNA]</scope>
    <source>
        <strain evidence="1 2">GH27</strain>
    </source>
</reference>
<proteinExistence type="predicted"/>
<gene>
    <name evidence="1" type="ORF">F6X95_05565</name>
</gene>
<dbReference type="AlphaFoldDB" id="A0A5N0YX21"/>
<sequence>MMVLKFKPLNHIKKSISIKHTRTLGNKLNQQYEMKNNLIKIIKRVQFIFRTFRHHRKKMLIQQNLGEFI</sequence>
<comment type="caution">
    <text evidence="1">The sequence shown here is derived from an EMBL/GenBank/DDBJ whole genome shotgun (WGS) entry which is preliminary data.</text>
</comment>
<name>A0A5N0YX21_9ENTE</name>
<accession>A0A5N0YX21</accession>
<organism evidence="1 2">
    <name type="scientific">Enterococcus durans</name>
    <dbReference type="NCBI Taxonomy" id="53345"/>
    <lineage>
        <taxon>Bacteria</taxon>
        <taxon>Bacillati</taxon>
        <taxon>Bacillota</taxon>
        <taxon>Bacilli</taxon>
        <taxon>Lactobacillales</taxon>
        <taxon>Enterococcaceae</taxon>
        <taxon>Enterococcus</taxon>
    </lineage>
</organism>